<keyword evidence="4" id="KW-1185">Reference proteome</keyword>
<protein>
    <submittedName>
        <fullName evidence="3">Murein DD-endopeptidase MepM and murein hydrolase activator NlpD, contain LysM domain</fullName>
    </submittedName>
</protein>
<dbReference type="EMBL" id="FOZG01000002">
    <property type="protein sequence ID" value="SFS03485.1"/>
    <property type="molecule type" value="Genomic_DNA"/>
</dbReference>
<dbReference type="Pfam" id="PF01551">
    <property type="entry name" value="Peptidase_M23"/>
    <property type="match status" value="1"/>
</dbReference>
<dbReference type="Proteomes" id="UP000198824">
    <property type="component" value="Unassembled WGS sequence"/>
</dbReference>
<name>A0A1I6LJ41_9SPHN</name>
<dbReference type="SUPFAM" id="SSF51261">
    <property type="entry name" value="Duplicated hybrid motif"/>
    <property type="match status" value="1"/>
</dbReference>
<dbReference type="GO" id="GO:0004222">
    <property type="term" value="F:metalloendopeptidase activity"/>
    <property type="evidence" value="ECO:0007669"/>
    <property type="project" value="TreeGrafter"/>
</dbReference>
<dbReference type="InterPro" id="IPR016047">
    <property type="entry name" value="M23ase_b-sheet_dom"/>
</dbReference>
<dbReference type="CDD" id="cd12797">
    <property type="entry name" value="M23_peptidase"/>
    <property type="match status" value="1"/>
</dbReference>
<evidence type="ECO:0000313" key="4">
    <source>
        <dbReference type="Proteomes" id="UP000198824"/>
    </source>
</evidence>
<keyword evidence="1" id="KW-0732">Signal</keyword>
<sequence length="502" mass="53495">MYQREEFGLGGGGPAAALTLAPPLPTFGRAGLQEALDEKLARIDLVVDLGARIGSGEWWRGLATCTALCTGALMLRPAMPVLDTPVPAPLAPAHYDEARAQAISPLSFGGDTGRRMAATEQVQPLADTPERPTIDLTATLGIGDGFARVLERAGVGAQQAREVADLVASRQPLGEIAPGTRIDLTLGRRADRTTARPLDRLHFRARFDLALGLERQGDRFLLRPEPIAVDETPLRVTGRVGTSLYRTARAAGAPARAVEAYLKAIASRMSIGAMGSDDRFDLILEHRRAATGETETGKLLYAGLDHRGKDVRLLRWTLGGREQWFEASGQGERRGMMTRPVQGRTTSSFGLRRHPILGFTRFHRGMDFAAAYGTPIVASVDGTVRFAGWHGGHGNYVRVAHGGGIETGYAHMSRIVARPGSHVAQGQLIGYVGSTGLSTGPHLHYEVYRGGAPVNPATFAFSSVQQIAGGELQRFKATLARLMAVRAGGAVQLAAKAAKPAG</sequence>
<dbReference type="RefSeq" id="WP_093315520.1">
    <property type="nucleotide sequence ID" value="NZ_FOZG01000002.1"/>
</dbReference>
<organism evidence="3 4">
    <name type="scientific">Sphingomonas jatrophae</name>
    <dbReference type="NCBI Taxonomy" id="1166337"/>
    <lineage>
        <taxon>Bacteria</taxon>
        <taxon>Pseudomonadati</taxon>
        <taxon>Pseudomonadota</taxon>
        <taxon>Alphaproteobacteria</taxon>
        <taxon>Sphingomonadales</taxon>
        <taxon>Sphingomonadaceae</taxon>
        <taxon>Sphingomonas</taxon>
    </lineage>
</organism>
<evidence type="ECO:0000313" key="3">
    <source>
        <dbReference type="EMBL" id="SFS03485.1"/>
    </source>
</evidence>
<accession>A0A1I6LJ41</accession>
<dbReference type="Gene3D" id="2.70.70.10">
    <property type="entry name" value="Glucose Permease (Domain IIA)"/>
    <property type="match status" value="1"/>
</dbReference>
<proteinExistence type="predicted"/>
<gene>
    <name evidence="3" type="ORF">SAMN05192580_2802</name>
</gene>
<keyword evidence="3" id="KW-0378">Hydrolase</keyword>
<dbReference type="STRING" id="1166337.SAMN05192580_2802"/>
<dbReference type="OrthoDB" id="9815245at2"/>
<feature type="domain" description="M23ase beta-sheet core" evidence="2">
    <location>
        <begin position="361"/>
        <end position="456"/>
    </location>
</feature>
<reference evidence="3 4" key="1">
    <citation type="submission" date="2016-10" db="EMBL/GenBank/DDBJ databases">
        <authorList>
            <person name="de Groot N.N."/>
        </authorList>
    </citation>
    <scope>NUCLEOTIDE SEQUENCE [LARGE SCALE GENOMIC DNA]</scope>
    <source>
        <strain evidence="3 4">S5-249</strain>
    </source>
</reference>
<dbReference type="InterPro" id="IPR050570">
    <property type="entry name" value="Cell_wall_metabolism_enzyme"/>
</dbReference>
<dbReference type="FunFam" id="2.70.70.10:FF:000006">
    <property type="entry name" value="M23 family peptidase"/>
    <property type="match status" value="1"/>
</dbReference>
<evidence type="ECO:0000259" key="2">
    <source>
        <dbReference type="Pfam" id="PF01551"/>
    </source>
</evidence>
<evidence type="ECO:0000256" key="1">
    <source>
        <dbReference type="ARBA" id="ARBA00022729"/>
    </source>
</evidence>
<dbReference type="AlphaFoldDB" id="A0A1I6LJ41"/>
<dbReference type="PANTHER" id="PTHR21666:SF289">
    <property type="entry name" value="L-ALA--D-GLU ENDOPEPTIDASE"/>
    <property type="match status" value="1"/>
</dbReference>
<dbReference type="Gene3D" id="3.10.450.350">
    <property type="match status" value="1"/>
</dbReference>
<dbReference type="PANTHER" id="PTHR21666">
    <property type="entry name" value="PEPTIDASE-RELATED"/>
    <property type="match status" value="1"/>
</dbReference>
<dbReference type="InterPro" id="IPR011055">
    <property type="entry name" value="Dup_hybrid_motif"/>
</dbReference>